<accession>D5P2E0</accession>
<dbReference type="EMBL" id="ADNV01000053">
    <property type="protein sequence ID" value="EFG79752.1"/>
    <property type="molecule type" value="Genomic_DNA"/>
</dbReference>
<protein>
    <submittedName>
        <fullName evidence="1">Uncharacterized protein</fullName>
    </submittedName>
</protein>
<gene>
    <name evidence="1" type="ORF">HMPREF0591_0334</name>
</gene>
<sequence length="41" mass="4812">MTALSRRPPESHPGRTDRPIKVPIMLKRVDREVFTRWVQPG</sequence>
<dbReference type="AlphaFoldDB" id="D5P2E0"/>
<dbReference type="Proteomes" id="UP000003653">
    <property type="component" value="Unassembled WGS sequence"/>
</dbReference>
<comment type="caution">
    <text evidence="1">The sequence shown here is derived from an EMBL/GenBank/DDBJ whole genome shotgun (WGS) entry which is preliminary data.</text>
</comment>
<evidence type="ECO:0000313" key="2">
    <source>
        <dbReference type="Proteomes" id="UP000003653"/>
    </source>
</evidence>
<evidence type="ECO:0000313" key="1">
    <source>
        <dbReference type="EMBL" id="EFG79752.1"/>
    </source>
</evidence>
<proteinExistence type="predicted"/>
<dbReference type="HOGENOM" id="CLU_3273065_0_0_11"/>
<reference evidence="1 2" key="1">
    <citation type="submission" date="2010-04" db="EMBL/GenBank/DDBJ databases">
        <authorList>
            <person name="Muzny D."/>
            <person name="Qin X."/>
            <person name="Deng J."/>
            <person name="Jiang H."/>
            <person name="Liu Y."/>
            <person name="Qu J."/>
            <person name="Song X.-Z."/>
            <person name="Zhang L."/>
            <person name="Thornton R."/>
            <person name="Coyle M."/>
            <person name="Francisco L."/>
            <person name="Jackson L."/>
            <person name="Javaid M."/>
            <person name="Korchina V."/>
            <person name="Kovar C."/>
            <person name="Mata R."/>
            <person name="Mathew T."/>
            <person name="Ngo R."/>
            <person name="Nguyen L."/>
            <person name="Nguyen N."/>
            <person name="Okwuonu G."/>
            <person name="Ongeri F."/>
            <person name="Pham C."/>
            <person name="Simmons D."/>
            <person name="Wilczek-Boney K."/>
            <person name="Hale W."/>
            <person name="Jakkamsetti A."/>
            <person name="Pham P."/>
            <person name="Ruth R."/>
            <person name="San Lucas F."/>
            <person name="Warren J."/>
            <person name="Zhang J."/>
            <person name="Zhao Z."/>
            <person name="Zhou C."/>
            <person name="Zhu D."/>
            <person name="Lee S."/>
            <person name="Bess C."/>
            <person name="Blankenburg K."/>
            <person name="Forbes L."/>
            <person name="Fu Q."/>
            <person name="Gubbala S."/>
            <person name="Hirani K."/>
            <person name="Jayaseelan J.C."/>
            <person name="Lara F."/>
            <person name="Munidasa M."/>
            <person name="Palculict T."/>
            <person name="Patil S."/>
            <person name="Pu L.-L."/>
            <person name="Saada N."/>
            <person name="Tang L."/>
            <person name="Weissenberger G."/>
            <person name="Zhu Y."/>
            <person name="Hemphill L."/>
            <person name="Shang Y."/>
            <person name="Youmans B."/>
            <person name="Ayvaz T."/>
            <person name="Ross M."/>
            <person name="Santibanez J."/>
            <person name="Aqrawi P."/>
            <person name="Gross S."/>
            <person name="Joshi V."/>
            <person name="Fowler G."/>
            <person name="Nazareth L."/>
            <person name="Reid J."/>
            <person name="Worley K."/>
            <person name="Petrosino J."/>
            <person name="Highlander S."/>
            <person name="Gibbs R."/>
        </authorList>
    </citation>
    <scope>NUCLEOTIDE SEQUENCE [LARGE SCALE GENOMIC DNA]</scope>
    <source>
        <strain evidence="1 2">ATCC BAA-614</strain>
    </source>
</reference>
<keyword evidence="2" id="KW-1185">Reference proteome</keyword>
<organism evidence="1 2">
    <name type="scientific">Mycobacterium parascrofulaceum ATCC BAA-614</name>
    <dbReference type="NCBI Taxonomy" id="525368"/>
    <lineage>
        <taxon>Bacteria</taxon>
        <taxon>Bacillati</taxon>
        <taxon>Actinomycetota</taxon>
        <taxon>Actinomycetes</taxon>
        <taxon>Mycobacteriales</taxon>
        <taxon>Mycobacteriaceae</taxon>
        <taxon>Mycobacterium</taxon>
        <taxon>Mycobacterium simiae complex</taxon>
    </lineage>
</organism>
<name>D5P2E0_9MYCO</name>